<dbReference type="AlphaFoldDB" id="A0A1C3K4K0"/>
<evidence type="ECO:0000313" key="1">
    <source>
        <dbReference type="EMBL" id="SBT26307.1"/>
    </source>
</evidence>
<name>A0A1C3K4K0_9BURK</name>
<sequence>MGHVVRLPENGRRRPVRAARFTGKGNAASPGKHAARTCEDLAGAWRETAATPANSRSQTPKLPLVSRRAAAGCGFYHPPMTAP</sequence>
<dbReference type="EMBL" id="LT907988">
    <property type="protein sequence ID" value="SOE47108.1"/>
    <property type="molecule type" value="Genomic_DNA"/>
</dbReference>
<protein>
    <submittedName>
        <fullName evidence="1">Uncharacterized protein</fullName>
    </submittedName>
</protein>
<evidence type="ECO:0000313" key="3">
    <source>
        <dbReference type="Proteomes" id="UP000078558"/>
    </source>
</evidence>
<reference evidence="2 3" key="2">
    <citation type="submission" date="2017-08" db="EMBL/GenBank/DDBJ databases">
        <authorList>
            <person name="de Groot N.N."/>
        </authorList>
    </citation>
    <scope>NUCLEOTIDE SEQUENCE [LARGE SCALE GENOMIC DNA]</scope>
    <source>
        <strain evidence="2">Orrdi1</strain>
    </source>
</reference>
<proteinExistence type="predicted"/>
<accession>A0A1C3K4K0</accession>
<dbReference type="EMBL" id="FLRC01000032">
    <property type="protein sequence ID" value="SBT26307.1"/>
    <property type="molecule type" value="Genomic_DNA"/>
</dbReference>
<organism evidence="1 3">
    <name type="scientific">Orrella dioscoreae</name>
    <dbReference type="NCBI Taxonomy" id="1851544"/>
    <lineage>
        <taxon>Bacteria</taxon>
        <taxon>Pseudomonadati</taxon>
        <taxon>Pseudomonadota</taxon>
        <taxon>Betaproteobacteria</taxon>
        <taxon>Burkholderiales</taxon>
        <taxon>Alcaligenaceae</taxon>
        <taxon>Orrella</taxon>
    </lineage>
</organism>
<evidence type="ECO:0000313" key="2">
    <source>
        <dbReference type="EMBL" id="SOE47108.1"/>
    </source>
</evidence>
<keyword evidence="3" id="KW-1185">Reference proteome</keyword>
<gene>
    <name evidence="1" type="ORF">ODI_00810</name>
    <name evidence="2" type="ORF">ODI_R0647</name>
</gene>
<dbReference type="Proteomes" id="UP000078558">
    <property type="component" value="Chromosome I"/>
</dbReference>
<reference evidence="1 3" key="1">
    <citation type="submission" date="2016-06" db="EMBL/GenBank/DDBJ databases">
        <authorList>
            <person name="Kjaerup R.B."/>
            <person name="Dalgaard T.S."/>
            <person name="Juul-Madsen H.R."/>
        </authorList>
    </citation>
    <scope>NUCLEOTIDE SEQUENCE [LARGE SCALE GENOMIC DNA]</scope>
    <source>
        <strain evidence="1">Orrdi1</strain>
    </source>
</reference>
<dbReference type="STRING" id="1851544.ODI_00810"/>
<dbReference type="KEGG" id="odi:ODI_R0647"/>